<evidence type="ECO:0000256" key="2">
    <source>
        <dbReference type="ARBA" id="ARBA00022748"/>
    </source>
</evidence>
<evidence type="ECO:0000313" key="7">
    <source>
        <dbReference type="EMBL" id="SHG05098.1"/>
    </source>
</evidence>
<reference evidence="7 8" key="1">
    <citation type="submission" date="2016-11" db="EMBL/GenBank/DDBJ databases">
        <authorList>
            <person name="Jaros S."/>
            <person name="Januszkiewicz K."/>
            <person name="Wedrychowicz H."/>
        </authorList>
    </citation>
    <scope>NUCLEOTIDE SEQUENCE [LARGE SCALE GENOMIC DNA]</scope>
    <source>
        <strain evidence="7 8">DSM 26910</strain>
    </source>
</reference>
<dbReference type="PANTHER" id="PTHR42852:SF6">
    <property type="entry name" value="THIOL:DISULFIDE INTERCHANGE PROTEIN DSBE"/>
    <property type="match status" value="1"/>
</dbReference>
<evidence type="ECO:0000256" key="4">
    <source>
        <dbReference type="ARBA" id="ARBA00023284"/>
    </source>
</evidence>
<feature type="domain" description="Thioredoxin" evidence="6">
    <location>
        <begin position="229"/>
        <end position="369"/>
    </location>
</feature>
<gene>
    <name evidence="7" type="ORF">SAMN05444274_1277</name>
</gene>
<evidence type="ECO:0000256" key="5">
    <source>
        <dbReference type="SAM" id="Coils"/>
    </source>
</evidence>
<dbReference type="Pfam" id="PF14289">
    <property type="entry name" value="DUF4369"/>
    <property type="match status" value="1"/>
</dbReference>
<dbReference type="GO" id="GO:0017004">
    <property type="term" value="P:cytochrome complex assembly"/>
    <property type="evidence" value="ECO:0007669"/>
    <property type="project" value="UniProtKB-KW"/>
</dbReference>
<dbReference type="STRING" id="1484053.SAMN05444274_1277"/>
<keyword evidence="2" id="KW-0201">Cytochrome c-type biogenesis</keyword>
<dbReference type="EMBL" id="FQUM01000027">
    <property type="protein sequence ID" value="SHG05098.1"/>
    <property type="molecule type" value="Genomic_DNA"/>
</dbReference>
<sequence length="369" mass="43094">MKAQLALIILLFIFAACRTEQKTCHLIGTLKNAPDTTTLFLVNWESRTLFDSIRIVNGQIDYEFNLNHPKKFYLHNKRNKYAFRDRKSIWLEPAEVSINGDFEFFKNLEINGSNSQTEFENYNLLVDNATKKINELKEQIHFKSEEEKKNDTTKIELLQTNLSDSIVGFMLKHPNSFVTLFSLHDECYLAFRHLNKKQINEVYEKLTEDLKTSNQGTEIKKYIDLPEPPKVGDLAPEIIQTTPDGEIIKLSDYRGKYVLVDFWDSYCGPCRASHKWLRALYEKYNSEGFEILSVSSDTDKNRWVNAIKSDSITWTNISDLKGFKNEAFLRYDVKFIPQNYLVNPDGKIIKYRLCSESYADYELGQIFKD</sequence>
<dbReference type="InterPro" id="IPR036249">
    <property type="entry name" value="Thioredoxin-like_sf"/>
</dbReference>
<dbReference type="GO" id="GO:0030313">
    <property type="term" value="C:cell envelope"/>
    <property type="evidence" value="ECO:0007669"/>
    <property type="project" value="UniProtKB-SubCell"/>
</dbReference>
<evidence type="ECO:0000313" key="8">
    <source>
        <dbReference type="Proteomes" id="UP000184164"/>
    </source>
</evidence>
<dbReference type="AlphaFoldDB" id="A0A1M5GN65"/>
<evidence type="ECO:0000256" key="3">
    <source>
        <dbReference type="ARBA" id="ARBA00023157"/>
    </source>
</evidence>
<dbReference type="InterPro" id="IPR025380">
    <property type="entry name" value="DUF4369"/>
</dbReference>
<evidence type="ECO:0000259" key="6">
    <source>
        <dbReference type="PROSITE" id="PS51352"/>
    </source>
</evidence>
<name>A0A1M5GN65_9BACT</name>
<dbReference type="PROSITE" id="PS51352">
    <property type="entry name" value="THIOREDOXIN_2"/>
    <property type="match status" value="1"/>
</dbReference>
<dbReference type="InterPro" id="IPR017937">
    <property type="entry name" value="Thioredoxin_CS"/>
</dbReference>
<dbReference type="InterPro" id="IPR013766">
    <property type="entry name" value="Thioredoxin_domain"/>
</dbReference>
<dbReference type="Gene3D" id="3.40.30.10">
    <property type="entry name" value="Glutaredoxin"/>
    <property type="match status" value="1"/>
</dbReference>
<dbReference type="Proteomes" id="UP000184164">
    <property type="component" value="Unassembled WGS sequence"/>
</dbReference>
<keyword evidence="8" id="KW-1185">Reference proteome</keyword>
<protein>
    <submittedName>
        <fullName evidence="7">Peroxiredoxin</fullName>
    </submittedName>
</protein>
<dbReference type="PROSITE" id="PS00194">
    <property type="entry name" value="THIOREDOXIN_1"/>
    <property type="match status" value="1"/>
</dbReference>
<dbReference type="PROSITE" id="PS51257">
    <property type="entry name" value="PROKAR_LIPOPROTEIN"/>
    <property type="match status" value="1"/>
</dbReference>
<feature type="coiled-coil region" evidence="5">
    <location>
        <begin position="119"/>
        <end position="146"/>
    </location>
</feature>
<organism evidence="7 8">
    <name type="scientific">Mariniphaga anaerophila</name>
    <dbReference type="NCBI Taxonomy" id="1484053"/>
    <lineage>
        <taxon>Bacteria</taxon>
        <taxon>Pseudomonadati</taxon>
        <taxon>Bacteroidota</taxon>
        <taxon>Bacteroidia</taxon>
        <taxon>Marinilabiliales</taxon>
        <taxon>Prolixibacteraceae</taxon>
        <taxon>Mariniphaga</taxon>
    </lineage>
</organism>
<dbReference type="PANTHER" id="PTHR42852">
    <property type="entry name" value="THIOL:DISULFIDE INTERCHANGE PROTEIN DSBE"/>
    <property type="match status" value="1"/>
</dbReference>
<dbReference type="SUPFAM" id="SSF52833">
    <property type="entry name" value="Thioredoxin-like"/>
    <property type="match status" value="1"/>
</dbReference>
<keyword evidence="4" id="KW-0676">Redox-active center</keyword>
<dbReference type="CDD" id="cd02966">
    <property type="entry name" value="TlpA_like_family"/>
    <property type="match status" value="1"/>
</dbReference>
<keyword evidence="3" id="KW-1015">Disulfide bond</keyword>
<accession>A0A1M5GN65</accession>
<comment type="subcellular location">
    <subcellularLocation>
        <location evidence="1">Cell envelope</location>
    </subcellularLocation>
</comment>
<dbReference type="InterPro" id="IPR050553">
    <property type="entry name" value="Thioredoxin_ResA/DsbE_sf"/>
</dbReference>
<dbReference type="RefSeq" id="WP_073003647.1">
    <property type="nucleotide sequence ID" value="NZ_FQUM01000027.1"/>
</dbReference>
<keyword evidence="5" id="KW-0175">Coiled coil</keyword>
<dbReference type="Pfam" id="PF00578">
    <property type="entry name" value="AhpC-TSA"/>
    <property type="match status" value="1"/>
</dbReference>
<proteinExistence type="predicted"/>
<evidence type="ECO:0000256" key="1">
    <source>
        <dbReference type="ARBA" id="ARBA00004196"/>
    </source>
</evidence>
<dbReference type="OrthoDB" id="9794348at2"/>
<dbReference type="InterPro" id="IPR000866">
    <property type="entry name" value="AhpC/TSA"/>
</dbReference>